<evidence type="ECO:0000259" key="9">
    <source>
        <dbReference type="Pfam" id="PF00496"/>
    </source>
</evidence>
<dbReference type="PANTHER" id="PTHR30290:SF32">
    <property type="entry name" value="GLUTATHIONE-BINDING PROTEIN GSIB"/>
    <property type="match status" value="1"/>
</dbReference>
<keyword evidence="6 8" id="KW-0732">Signal</keyword>
<dbReference type="Pfam" id="PF00496">
    <property type="entry name" value="SBP_bac_5"/>
    <property type="match status" value="1"/>
</dbReference>
<comment type="caution">
    <text evidence="10">The sequence shown here is derived from an EMBL/GenBank/DDBJ whole genome shotgun (WGS) entry which is preliminary data.</text>
</comment>
<keyword evidence="11" id="KW-1185">Reference proteome</keyword>
<dbReference type="CDD" id="cd08499">
    <property type="entry name" value="PBP2_Ylib_like"/>
    <property type="match status" value="1"/>
</dbReference>
<evidence type="ECO:0000256" key="4">
    <source>
        <dbReference type="ARBA" id="ARBA00017393"/>
    </source>
</evidence>
<evidence type="ECO:0000256" key="2">
    <source>
        <dbReference type="ARBA" id="ARBA00004418"/>
    </source>
</evidence>
<evidence type="ECO:0000256" key="7">
    <source>
        <dbReference type="ARBA" id="ARBA00022764"/>
    </source>
</evidence>
<comment type="similarity">
    <text evidence="3">Belongs to the bacterial solute-binding protein 5 family.</text>
</comment>
<evidence type="ECO:0000256" key="6">
    <source>
        <dbReference type="ARBA" id="ARBA00022729"/>
    </source>
</evidence>
<protein>
    <recommendedName>
        <fullName evidence="4">Glutathione-binding protein GsiB</fullName>
    </recommendedName>
</protein>
<evidence type="ECO:0000313" key="10">
    <source>
        <dbReference type="EMBL" id="MEC5341010.1"/>
    </source>
</evidence>
<dbReference type="EMBL" id="JAYWTM010000001">
    <property type="protein sequence ID" value="MEC5341010.1"/>
    <property type="molecule type" value="Genomic_DNA"/>
</dbReference>
<reference evidence="10 11" key="1">
    <citation type="journal article" date="2017" name="Int. J. Syst. Evol. Microbiol.">
        <title>Brenneria populi subsp. brevivirga subsp. nov. isolated from symptomatic bark of Populus x euramericana canker, and description of Brenneria populi subsp. populi subsp. nov.</title>
        <authorList>
            <person name="Zheng M.H."/>
            <person name="Piao C.G."/>
            <person name="Xue H."/>
            <person name="Guo M.W."/>
            <person name="Li Y."/>
        </authorList>
    </citation>
    <scope>NUCLEOTIDE SEQUENCE [LARGE SCALE GENOMIC DNA]</scope>
    <source>
        <strain evidence="10 11">D9-5</strain>
    </source>
</reference>
<evidence type="ECO:0000256" key="5">
    <source>
        <dbReference type="ARBA" id="ARBA00022448"/>
    </source>
</evidence>
<dbReference type="InterPro" id="IPR039424">
    <property type="entry name" value="SBP_5"/>
</dbReference>
<feature type="chain" id="PRO_5046040956" description="Glutathione-binding protein GsiB" evidence="8">
    <location>
        <begin position="28"/>
        <end position="514"/>
    </location>
</feature>
<keyword evidence="7" id="KW-0574">Periplasm</keyword>
<evidence type="ECO:0000256" key="1">
    <source>
        <dbReference type="ARBA" id="ARBA00003489"/>
    </source>
</evidence>
<sequence length="514" mass="56681">MNVITLKRNWLLAAGVVAAMAAAPAWAAKDAVIAVASNFTTLDPYDANDSLSQSVAKSFYQGLFGFDKDMKLVNVLAESYTVSPDGLVYTIKLRPGVKFHDGSDFNAQAVKVNLDRASNPQSRLKRYNLFKMIDKTEVVDGQTVKITLKTPFSAFINNLAHPAAVVISPAALQQYGKDIGFHPVGTGPYRFVQWNQTDYVKVEKFAGYWKSGQPKLDSITWRPVVDNNTRAALLQTGEAQFAYPIPFEQAKVLEKNQQLALVSSPSILHRYISFNVTQKPFDNLKVRQALNYAINKEALIKVAFSGYATPAEGPLPPSIDYAVKYHPWPYDPAKAKQLLKEAGYPNGFTTTLWSSHNHSTAQKVLQFTQQQLAQVGVKAQVTAMDAGQRAAEVEGKGVKETGVRLFYTGWSASTGEADWALSPLFATSSWPPALFNTAFYSNPQVDADLAGALKTTDRAEKQKLYKDAQDKIWADAPWIFLATESLVSANNKKLTGFYVMPDTAFSFDDADLKE</sequence>
<dbReference type="PIRSF" id="PIRSF002741">
    <property type="entry name" value="MppA"/>
    <property type="match status" value="1"/>
</dbReference>
<comment type="subcellular location">
    <subcellularLocation>
        <location evidence="2">Periplasm</location>
    </subcellularLocation>
</comment>
<organism evidence="10 11">
    <name type="scientific">Brenneria populi</name>
    <dbReference type="NCBI Taxonomy" id="1505588"/>
    <lineage>
        <taxon>Bacteria</taxon>
        <taxon>Pseudomonadati</taxon>
        <taxon>Pseudomonadota</taxon>
        <taxon>Gammaproteobacteria</taxon>
        <taxon>Enterobacterales</taxon>
        <taxon>Pectobacteriaceae</taxon>
        <taxon>Brenneria</taxon>
    </lineage>
</organism>
<dbReference type="PANTHER" id="PTHR30290">
    <property type="entry name" value="PERIPLASMIC BINDING COMPONENT OF ABC TRANSPORTER"/>
    <property type="match status" value="1"/>
</dbReference>
<dbReference type="InterPro" id="IPR000914">
    <property type="entry name" value="SBP_5_dom"/>
</dbReference>
<keyword evidence="5" id="KW-0813">Transport</keyword>
<dbReference type="NCBIfam" id="NF011942">
    <property type="entry name" value="PRK15413.1"/>
    <property type="match status" value="1"/>
</dbReference>
<dbReference type="Gene3D" id="3.10.105.10">
    <property type="entry name" value="Dipeptide-binding Protein, Domain 3"/>
    <property type="match status" value="1"/>
</dbReference>
<dbReference type="Gene3D" id="3.90.76.10">
    <property type="entry name" value="Dipeptide-binding Protein, Domain 1"/>
    <property type="match status" value="1"/>
</dbReference>
<gene>
    <name evidence="10" type="primary">gsiB</name>
    <name evidence="10" type="ORF">VSX58_00080</name>
</gene>
<dbReference type="RefSeq" id="WP_327616253.1">
    <property type="nucleotide sequence ID" value="NZ_JAYWTM010000001.1"/>
</dbReference>
<dbReference type="SUPFAM" id="SSF53850">
    <property type="entry name" value="Periplasmic binding protein-like II"/>
    <property type="match status" value="1"/>
</dbReference>
<dbReference type="Proteomes" id="UP001309705">
    <property type="component" value="Unassembled WGS sequence"/>
</dbReference>
<comment type="function">
    <text evidence="1">Part of the ABC transporter complex GsiABCD involved in glutathione import. Binds glutathione.</text>
</comment>
<accession>A0ABU6JJT8</accession>
<name>A0ABU6JJT8_9GAMM</name>
<evidence type="ECO:0000256" key="8">
    <source>
        <dbReference type="SAM" id="SignalP"/>
    </source>
</evidence>
<proteinExistence type="inferred from homology"/>
<feature type="signal peptide" evidence="8">
    <location>
        <begin position="1"/>
        <end position="27"/>
    </location>
</feature>
<dbReference type="Gene3D" id="3.40.190.10">
    <property type="entry name" value="Periplasmic binding protein-like II"/>
    <property type="match status" value="1"/>
</dbReference>
<dbReference type="InterPro" id="IPR030678">
    <property type="entry name" value="Peptide/Ni-bd"/>
</dbReference>
<evidence type="ECO:0000256" key="3">
    <source>
        <dbReference type="ARBA" id="ARBA00005695"/>
    </source>
</evidence>
<evidence type="ECO:0000313" key="11">
    <source>
        <dbReference type="Proteomes" id="UP001309705"/>
    </source>
</evidence>
<feature type="domain" description="Solute-binding protein family 5" evidence="9">
    <location>
        <begin position="71"/>
        <end position="429"/>
    </location>
</feature>